<feature type="compositionally biased region" description="Basic and acidic residues" evidence="8">
    <location>
        <begin position="11"/>
        <end position="24"/>
    </location>
</feature>
<keyword evidence="3" id="KW-0547">Nucleotide-binding</keyword>
<evidence type="ECO:0000256" key="3">
    <source>
        <dbReference type="ARBA" id="ARBA00022741"/>
    </source>
</evidence>
<evidence type="ECO:0000256" key="7">
    <source>
        <dbReference type="ARBA" id="ARBA00023306"/>
    </source>
</evidence>
<evidence type="ECO:0000313" key="11">
    <source>
        <dbReference type="Proteomes" id="UP000275772"/>
    </source>
</evidence>
<feature type="region of interest" description="Disordered" evidence="8">
    <location>
        <begin position="196"/>
        <end position="221"/>
    </location>
</feature>
<dbReference type="InterPro" id="IPR004582">
    <property type="entry name" value="Checkpoint_prot_Rad17_Rad24"/>
</dbReference>
<keyword evidence="6" id="KW-0539">Nucleus</keyword>
<evidence type="ECO:0000313" key="10">
    <source>
        <dbReference type="EMBL" id="SZF04954.1"/>
    </source>
</evidence>
<dbReference type="InterPro" id="IPR057927">
    <property type="entry name" value="RAD24-like_helical"/>
</dbReference>
<dbReference type="InterPro" id="IPR027417">
    <property type="entry name" value="P-loop_NTPase"/>
</dbReference>
<organism evidence="10 11">
    <name type="scientific">Blumeria hordei</name>
    <name type="common">Barley powdery mildew</name>
    <name type="synonym">Blumeria graminis f. sp. hordei</name>
    <dbReference type="NCBI Taxonomy" id="2867405"/>
    <lineage>
        <taxon>Eukaryota</taxon>
        <taxon>Fungi</taxon>
        <taxon>Dikarya</taxon>
        <taxon>Ascomycota</taxon>
        <taxon>Pezizomycotina</taxon>
        <taxon>Leotiomycetes</taxon>
        <taxon>Erysiphales</taxon>
        <taxon>Erysiphaceae</taxon>
        <taxon>Blumeria</taxon>
    </lineage>
</organism>
<evidence type="ECO:0000256" key="8">
    <source>
        <dbReference type="SAM" id="MobiDB-lite"/>
    </source>
</evidence>
<evidence type="ECO:0000256" key="4">
    <source>
        <dbReference type="ARBA" id="ARBA00022763"/>
    </source>
</evidence>
<dbReference type="EMBL" id="UNSH01000070">
    <property type="protein sequence ID" value="SZF04954.1"/>
    <property type="molecule type" value="Genomic_DNA"/>
</dbReference>
<dbReference type="VEuPathDB" id="FungiDB:BLGHR1_15754"/>
<name>A0A383UX62_BLUHO</name>
<gene>
    <name evidence="10" type="ORF">BLGHR1_15754</name>
</gene>
<proteinExistence type="inferred from homology"/>
<dbReference type="PANTHER" id="PTHR12172:SF0">
    <property type="entry name" value="CELL CYCLE CHECKPOINT PROTEIN RAD17"/>
    <property type="match status" value="1"/>
</dbReference>
<dbReference type="GO" id="GO:0003682">
    <property type="term" value="F:chromatin binding"/>
    <property type="evidence" value="ECO:0007669"/>
    <property type="project" value="TreeGrafter"/>
</dbReference>
<dbReference type="Gene3D" id="3.40.50.300">
    <property type="entry name" value="P-loop containing nucleotide triphosphate hydrolases"/>
    <property type="match status" value="1"/>
</dbReference>
<feature type="compositionally biased region" description="Basic and acidic residues" evidence="8">
    <location>
        <begin position="99"/>
        <end position="114"/>
    </location>
</feature>
<evidence type="ECO:0000256" key="5">
    <source>
        <dbReference type="ARBA" id="ARBA00022840"/>
    </source>
</evidence>
<dbReference type="GO" id="GO:0003689">
    <property type="term" value="F:DNA clamp loader activity"/>
    <property type="evidence" value="ECO:0007669"/>
    <property type="project" value="TreeGrafter"/>
</dbReference>
<keyword evidence="5" id="KW-0067">ATP-binding</keyword>
<evidence type="ECO:0000259" key="9">
    <source>
        <dbReference type="Pfam" id="PF25812"/>
    </source>
</evidence>
<dbReference type="GO" id="GO:0006281">
    <property type="term" value="P:DNA repair"/>
    <property type="evidence" value="ECO:0007669"/>
    <property type="project" value="InterPro"/>
</dbReference>
<feature type="compositionally biased region" description="Basic residues" evidence="8">
    <location>
        <begin position="44"/>
        <end position="59"/>
    </location>
</feature>
<dbReference type="GO" id="GO:0005634">
    <property type="term" value="C:nucleus"/>
    <property type="evidence" value="ECO:0007669"/>
    <property type="project" value="UniProtKB-SubCell"/>
</dbReference>
<dbReference type="GO" id="GO:0000077">
    <property type="term" value="P:DNA damage checkpoint signaling"/>
    <property type="evidence" value="ECO:0007669"/>
    <property type="project" value="TreeGrafter"/>
</dbReference>
<accession>A0A383UX62</accession>
<dbReference type="Pfam" id="PF25812">
    <property type="entry name" value="RAD24_helical"/>
    <property type="match status" value="1"/>
</dbReference>
<sequence>MSPPPKRLRRFKEPPRIKLEESENKVAATKSALIQSSPPDTRKNYIHVRPSRQKSKTRASQRPAQANTVISPLRATSHSYHSNAQTDQDYEKIGSSSPERPKPKDFGSKNTKKEVNLKPITTELEFPKSNFCNRQSTVGDFSRQALKEASIDDLDLISDWDEDDLEFIIPSSSVNNVKTKKNICFKDLQSFQNKGNNLSGSQKFLPKQTPSDRPSSDDTRPWAERFAPASLEELAVHKRKVANIKTWLEDVINGRKRKRILLLKGAAGTAKTTTVKLLAKLLDFEVLEWRNPIGSISSSNGLLSMSAQFDEFLSRGEKFGQLELFATDKKMPKIEDKTPLDRRKSIILIEEFPNTFSTSSCTLQSFRSSILQYLTSNTPSSLKYEKTSSNFIVPVILVVSETRLTTSTSSADSFTAHRLLGPDILQHPGLETIEMNPIAPTIMTKALETIVQKESRKSGRKKTPGIEVLKRLGEVGDIRSAISSLEFLCLRGDIDGDWSASVEYAKNKKIGRNVPLSTREKDSLDLVTRREASLGIFHAVGKVVYNRREELPPISSTNNNPERLPDFLSTYSRPRRSLVSINELIDETGTDTQTFIATLHENYILSCNASPACFEFTSLDHINGCIDAISDSDLLYPSWYGSSKCNGFNGSRTGAGTSSDVLRRDEISFQVAVRGLLFSLPQPVTRMSPAAVGLRSGKAGEAHSIFYPTDLKLGKVREEIEGTIDILFNRLLKNDMCTNFNLIGSQTLHEQNSKTDEASKPFVSKQNKDLSGFKPPALSGSLTRSGILLERLPYMTKILKSRRYPTGFITELKQLERVTIFTGIAHNEQINDEDFDGDEVGENWATDEPGDGKSLRQDVLMRRGVGNAVGLPVKLLESKLVIIDDDIED</sequence>
<dbReference type="Proteomes" id="UP000275772">
    <property type="component" value="Unassembled WGS sequence"/>
</dbReference>
<evidence type="ECO:0000256" key="6">
    <source>
        <dbReference type="ARBA" id="ARBA00023242"/>
    </source>
</evidence>
<keyword evidence="7" id="KW-0131">Cell cycle</keyword>
<reference evidence="10 11" key="1">
    <citation type="submission" date="2017-11" db="EMBL/GenBank/DDBJ databases">
        <authorList>
            <person name="Kracher B."/>
        </authorList>
    </citation>
    <scope>NUCLEOTIDE SEQUENCE [LARGE SCALE GENOMIC DNA]</scope>
    <source>
        <strain evidence="10 11">RACE1</strain>
    </source>
</reference>
<comment type="similarity">
    <text evidence="2">Belongs to the rad17/RAD24 family.</text>
</comment>
<comment type="subcellular location">
    <subcellularLocation>
        <location evidence="1">Nucleus</location>
    </subcellularLocation>
</comment>
<feature type="domain" description="Checkpoint protein RAD24-like helical bundle" evidence="9">
    <location>
        <begin position="531"/>
        <end position="638"/>
    </location>
</feature>
<feature type="compositionally biased region" description="Basic residues" evidence="8">
    <location>
        <begin position="1"/>
        <end position="10"/>
    </location>
</feature>
<feature type="region of interest" description="Disordered" evidence="8">
    <location>
        <begin position="1"/>
        <end position="114"/>
    </location>
</feature>
<feature type="compositionally biased region" description="Polar residues" evidence="8">
    <location>
        <begin position="196"/>
        <end position="213"/>
    </location>
</feature>
<dbReference type="Pfam" id="PF03215">
    <property type="entry name" value="Rad17"/>
    <property type="match status" value="1"/>
</dbReference>
<dbReference type="GO" id="GO:0005524">
    <property type="term" value="F:ATP binding"/>
    <property type="evidence" value="ECO:0007669"/>
    <property type="project" value="UniProtKB-KW"/>
</dbReference>
<protein>
    <recommendedName>
        <fullName evidence="9">Checkpoint protein RAD24-like helical bundle domain-containing protein</fullName>
    </recommendedName>
</protein>
<evidence type="ECO:0000256" key="1">
    <source>
        <dbReference type="ARBA" id="ARBA00004123"/>
    </source>
</evidence>
<feature type="compositionally biased region" description="Polar residues" evidence="8">
    <location>
        <begin position="60"/>
        <end position="87"/>
    </location>
</feature>
<dbReference type="PANTHER" id="PTHR12172">
    <property type="entry name" value="CELL CYCLE CHECKPOINT PROTEIN RAD17"/>
    <property type="match status" value="1"/>
</dbReference>
<keyword evidence="4" id="KW-0227">DNA damage</keyword>
<dbReference type="AlphaFoldDB" id="A0A383UX62"/>
<evidence type="ECO:0000256" key="2">
    <source>
        <dbReference type="ARBA" id="ARBA00006168"/>
    </source>
</evidence>
<dbReference type="SUPFAM" id="SSF52540">
    <property type="entry name" value="P-loop containing nucleoside triphosphate hydrolases"/>
    <property type="match status" value="1"/>
</dbReference>
<dbReference type="GO" id="GO:0033314">
    <property type="term" value="P:mitotic DNA replication checkpoint signaling"/>
    <property type="evidence" value="ECO:0007669"/>
    <property type="project" value="TreeGrafter"/>
</dbReference>